<dbReference type="Pfam" id="PF05139">
    <property type="entry name" value="Erythro_esteras"/>
    <property type="match status" value="1"/>
</dbReference>
<sequence length="570" mass="62563">MASSPVPAAGWSYDLTGPGHAAAVASLLRALPAPPQLLALGEPTHGEPAFPHLRNRILEALVAHGFRSVAVESDRVAAFHVDAYVHGGDADLETVLTRGFSHGFGQLDANRELVAWMRAYNDDRPSAERLSFHGFDAPLEMTGAPSPRRHLQHAHTYLVEHLGPDTFLHGRADLDSLLGDDERWHDQAAIMDPERSVGATPEAAALRVVADDLLTTLHAHAPALTAATSRAAWHRTRVHATTALGLLRYHAQAAQKTTPAARTSRLLAVRDAWMAQHLLDIRTDEQDRGPTLVFAHNRHLQRHPSTWRLADMDLRWSSAGAIVSALLGRRYAVVVGSLGASAALNLAEPAADTFEGALGRRTALVDPAPLRRAGTLRTRTDITPEQGYFPLDEATLEHCDALLHVDATRPAPSEADIADRILTLPEVTVVRADEASGVPPSSWGERFFFVGPDRRRPFATIVAHDTTGFDEDSQLDRPGVFRVNLDIGRQEFQHRFGYPPAQCAVHRPSVDFTTLDQILPHPAYGTHGWACVLNPGVRSTAEFHRLLAYAHQRALQRHRRSLDRRHRPQG</sequence>
<keyword evidence="3" id="KW-1185">Reference proteome</keyword>
<accession>A0ABU5J8F3</accession>
<dbReference type="Gene3D" id="3.30.1870.10">
    <property type="entry name" value="EreA-like, domain 2"/>
    <property type="match status" value="1"/>
</dbReference>
<evidence type="ECO:0000313" key="2">
    <source>
        <dbReference type="EMBL" id="MDZ5488828.1"/>
    </source>
</evidence>
<organism evidence="2 3">
    <name type="scientific">Micromonospora sicca</name>
    <dbReference type="NCBI Taxonomy" id="2202420"/>
    <lineage>
        <taxon>Bacteria</taxon>
        <taxon>Bacillati</taxon>
        <taxon>Actinomycetota</taxon>
        <taxon>Actinomycetes</taxon>
        <taxon>Micromonosporales</taxon>
        <taxon>Micromonosporaceae</taxon>
        <taxon>Micromonospora</taxon>
    </lineage>
</organism>
<name>A0ABU5J8F3_9ACTN</name>
<evidence type="ECO:0000313" key="3">
    <source>
        <dbReference type="Proteomes" id="UP001290101"/>
    </source>
</evidence>
<dbReference type="Proteomes" id="UP001290101">
    <property type="component" value="Unassembled WGS sequence"/>
</dbReference>
<reference evidence="2 3" key="1">
    <citation type="submission" date="2023-12" db="EMBL/GenBank/DDBJ databases">
        <title>Micromonospora sp. nov., isolated from Atacama Desert.</title>
        <authorList>
            <person name="Carro L."/>
            <person name="Golinska P."/>
            <person name="Klenk H.-P."/>
            <person name="Goodfellow M."/>
        </authorList>
    </citation>
    <scope>NUCLEOTIDE SEQUENCE [LARGE SCALE GENOMIC DNA]</scope>
    <source>
        <strain evidence="2 3">4G53</strain>
    </source>
</reference>
<gene>
    <name evidence="2" type="ORF">U2F25_04970</name>
</gene>
<dbReference type="CDD" id="cd14728">
    <property type="entry name" value="Ere-like"/>
    <property type="match status" value="1"/>
</dbReference>
<dbReference type="RefSeq" id="WP_322439310.1">
    <property type="nucleotide sequence ID" value="NZ_JAXOTQ010000005.1"/>
</dbReference>
<feature type="domain" description="DUF6194" evidence="1">
    <location>
        <begin position="414"/>
        <end position="561"/>
    </location>
</feature>
<dbReference type="PANTHER" id="PTHR31299:SF0">
    <property type="entry name" value="ESTERASE, PUTATIVE (AFU_ORTHOLOGUE AFUA_1G05850)-RELATED"/>
    <property type="match status" value="1"/>
</dbReference>
<protein>
    <submittedName>
        <fullName evidence="2">DUF6194 family protein</fullName>
    </submittedName>
</protein>
<dbReference type="InterPro" id="IPR045676">
    <property type="entry name" value="DUF6194"/>
</dbReference>
<dbReference type="SUPFAM" id="SSF159501">
    <property type="entry name" value="EreA/ChaN-like"/>
    <property type="match status" value="1"/>
</dbReference>
<dbReference type="Pfam" id="PF19694">
    <property type="entry name" value="DUF6194"/>
    <property type="match status" value="1"/>
</dbReference>
<dbReference type="PANTHER" id="PTHR31299">
    <property type="entry name" value="ESTERASE, PUTATIVE (AFU_ORTHOLOGUE AFUA_1G05850)-RELATED"/>
    <property type="match status" value="1"/>
</dbReference>
<evidence type="ECO:0000259" key="1">
    <source>
        <dbReference type="Pfam" id="PF19694"/>
    </source>
</evidence>
<dbReference type="EMBL" id="JAXOTQ010000005">
    <property type="protein sequence ID" value="MDZ5488828.1"/>
    <property type="molecule type" value="Genomic_DNA"/>
</dbReference>
<proteinExistence type="predicted"/>
<dbReference type="InterPro" id="IPR052036">
    <property type="entry name" value="Hydrolase/PRTase-associated"/>
</dbReference>
<comment type="caution">
    <text evidence="2">The sequence shown here is derived from an EMBL/GenBank/DDBJ whole genome shotgun (WGS) entry which is preliminary data.</text>
</comment>
<dbReference type="InterPro" id="IPR007815">
    <property type="entry name" value="Emycin_Estase"/>
</dbReference>